<dbReference type="Proteomes" id="UP001386955">
    <property type="component" value="Unassembled WGS sequence"/>
</dbReference>
<keyword evidence="2" id="KW-1185">Reference proteome</keyword>
<dbReference type="EMBL" id="JAYMYS010000002">
    <property type="protein sequence ID" value="KAK7407582.1"/>
    <property type="molecule type" value="Genomic_DNA"/>
</dbReference>
<gene>
    <name evidence="1" type="ORF">VNO78_09535</name>
</gene>
<proteinExistence type="predicted"/>
<comment type="caution">
    <text evidence="1">The sequence shown here is derived from an EMBL/GenBank/DDBJ whole genome shotgun (WGS) entry which is preliminary data.</text>
</comment>
<organism evidence="1 2">
    <name type="scientific">Psophocarpus tetragonolobus</name>
    <name type="common">Winged bean</name>
    <name type="synonym">Dolichos tetragonolobus</name>
    <dbReference type="NCBI Taxonomy" id="3891"/>
    <lineage>
        <taxon>Eukaryota</taxon>
        <taxon>Viridiplantae</taxon>
        <taxon>Streptophyta</taxon>
        <taxon>Embryophyta</taxon>
        <taxon>Tracheophyta</taxon>
        <taxon>Spermatophyta</taxon>
        <taxon>Magnoliopsida</taxon>
        <taxon>eudicotyledons</taxon>
        <taxon>Gunneridae</taxon>
        <taxon>Pentapetalae</taxon>
        <taxon>rosids</taxon>
        <taxon>fabids</taxon>
        <taxon>Fabales</taxon>
        <taxon>Fabaceae</taxon>
        <taxon>Papilionoideae</taxon>
        <taxon>50 kb inversion clade</taxon>
        <taxon>NPAAA clade</taxon>
        <taxon>indigoferoid/millettioid clade</taxon>
        <taxon>Phaseoleae</taxon>
        <taxon>Psophocarpus</taxon>
    </lineage>
</organism>
<accession>A0AAN9SXM5</accession>
<sequence>MSLALIKTSVGIAVKKEETKGERQSEERDEMLSWQSEMVFGEGVAGVGRYQATPKESHMNAVKRILKYLKGTMDVGLRYLKGWQSITYKS</sequence>
<reference evidence="1 2" key="1">
    <citation type="submission" date="2024-01" db="EMBL/GenBank/DDBJ databases">
        <title>The genomes of 5 underutilized Papilionoideae crops provide insights into root nodulation and disease resistanc.</title>
        <authorList>
            <person name="Jiang F."/>
        </authorList>
    </citation>
    <scope>NUCLEOTIDE SEQUENCE [LARGE SCALE GENOMIC DNA]</scope>
    <source>
        <strain evidence="1">DUOXIRENSHENG_FW03</strain>
        <tissue evidence="1">Leaves</tissue>
    </source>
</reference>
<evidence type="ECO:0000313" key="1">
    <source>
        <dbReference type="EMBL" id="KAK7407582.1"/>
    </source>
</evidence>
<dbReference type="AlphaFoldDB" id="A0AAN9SXM5"/>
<name>A0AAN9SXM5_PSOTE</name>
<protein>
    <submittedName>
        <fullName evidence="1">Uncharacterized protein</fullName>
    </submittedName>
</protein>
<evidence type="ECO:0000313" key="2">
    <source>
        <dbReference type="Proteomes" id="UP001386955"/>
    </source>
</evidence>